<reference evidence="1" key="1">
    <citation type="submission" date="2023-07" db="EMBL/GenBank/DDBJ databases">
        <authorList>
            <person name="Kim M.K."/>
        </authorList>
    </citation>
    <scope>NUCLEOTIDE SEQUENCE</scope>
    <source>
        <strain evidence="1">M29</strain>
    </source>
</reference>
<keyword evidence="2" id="KW-1185">Reference proteome</keyword>
<name>A0ABT9AAW6_9BACT</name>
<dbReference type="EMBL" id="JAUQSX010000005">
    <property type="protein sequence ID" value="MDO7846988.1"/>
    <property type="molecule type" value="Genomic_DNA"/>
</dbReference>
<evidence type="ECO:0000313" key="1">
    <source>
        <dbReference type="EMBL" id="MDO7846988.1"/>
    </source>
</evidence>
<sequence length="308" mass="36080">MRTSELCDFEKALSEMNNNLSQIVFVFEQFFISNKDNISKHPEMLTTKKYSENKYASQFNVKLKDLNNQASLSLDYVFDSLFVFAYAQFEIYLKDVYLFVKDNINHDLSELPESRLYEVVLERLGIDTKNDIDNLFVSTFHYFKLRRNAIMHRDKSRRFQGALEYLIKGSFSKDPDKRKLFSDNQLNGKQLNAEWKKYVANLKSLGQKGYAVKTIDFAAKDISKVLLSDLFDVFNFYRLYAETIDEIIINKADRSKLLNFCKTKYDEFYPNVAGEDFESFSKKFGRISKIALNLTVEKHEAEKIYSGV</sequence>
<accession>A0ABT9AAW6</accession>
<evidence type="ECO:0000313" key="2">
    <source>
        <dbReference type="Proteomes" id="UP001167796"/>
    </source>
</evidence>
<comment type="caution">
    <text evidence="1">The sequence shown here is derived from an EMBL/GenBank/DDBJ whole genome shotgun (WGS) entry which is preliminary data.</text>
</comment>
<gene>
    <name evidence="1" type="ORF">Q5H92_11510</name>
</gene>
<evidence type="ECO:0008006" key="3">
    <source>
        <dbReference type="Google" id="ProtNLM"/>
    </source>
</evidence>
<protein>
    <recommendedName>
        <fullName evidence="3">Cthe-2314-like HEPN domain-containing protein</fullName>
    </recommendedName>
</protein>
<organism evidence="1 2">
    <name type="scientific">Hymenobacter mellowenesis</name>
    <dbReference type="NCBI Taxonomy" id="3063995"/>
    <lineage>
        <taxon>Bacteria</taxon>
        <taxon>Pseudomonadati</taxon>
        <taxon>Bacteroidota</taxon>
        <taxon>Cytophagia</taxon>
        <taxon>Cytophagales</taxon>
        <taxon>Hymenobacteraceae</taxon>
        <taxon>Hymenobacter</taxon>
    </lineage>
</organism>
<dbReference type="Proteomes" id="UP001167796">
    <property type="component" value="Unassembled WGS sequence"/>
</dbReference>
<proteinExistence type="predicted"/>
<dbReference type="RefSeq" id="WP_305011671.1">
    <property type="nucleotide sequence ID" value="NZ_JAUQSX010000005.1"/>
</dbReference>